<proteinExistence type="predicted"/>
<evidence type="ECO:0008006" key="4">
    <source>
        <dbReference type="Google" id="ProtNLM"/>
    </source>
</evidence>
<dbReference type="Proteomes" id="UP001273531">
    <property type="component" value="Unassembled WGS sequence"/>
</dbReference>
<gene>
    <name evidence="2" type="ORF">RZN05_06845</name>
</gene>
<evidence type="ECO:0000313" key="3">
    <source>
        <dbReference type="Proteomes" id="UP001273531"/>
    </source>
</evidence>
<keyword evidence="3" id="KW-1185">Reference proteome</keyword>
<feature type="compositionally biased region" description="Pro residues" evidence="1">
    <location>
        <begin position="172"/>
        <end position="186"/>
    </location>
</feature>
<comment type="caution">
    <text evidence="2">The sequence shown here is derived from an EMBL/GenBank/DDBJ whole genome shotgun (WGS) entry which is preliminary data.</text>
</comment>
<protein>
    <recommendedName>
        <fullName evidence="4">Helix-turn-helix domain-containing protein</fullName>
    </recommendedName>
</protein>
<reference evidence="2 3" key="1">
    <citation type="submission" date="2023-10" db="EMBL/GenBank/DDBJ databases">
        <title>Sphingomonas sp. HF-S4 16S ribosomal RNA gene Genome sequencing and assembly.</title>
        <authorList>
            <person name="Lee H."/>
        </authorList>
    </citation>
    <scope>NUCLEOTIDE SEQUENCE [LARGE SCALE GENOMIC DNA]</scope>
    <source>
        <strain evidence="2 3">HF-S4</strain>
    </source>
</reference>
<feature type="compositionally biased region" description="Basic and acidic residues" evidence="1">
    <location>
        <begin position="156"/>
        <end position="166"/>
    </location>
</feature>
<accession>A0ABU3Y5M9</accession>
<sequence>MEHLEDPEGPDPLLLFTPVALARVRRNGWSPERQIAFIAILARTGVVRIAAASVGMSPRSAYHLLGRIPFDHPFAQAWDTAMDRAREAALGHALRSLTEPQQVPVIHRGRIIGTRTWFDERLALAVLRVSSTLTGPPESHAERRWGRKRLRDMAEMRANERVRREMAQAQRPPLPPPETPRPSPLRPPRDTATGPRIRLL</sequence>
<name>A0ABU3Y5M9_9SPHN</name>
<feature type="region of interest" description="Disordered" evidence="1">
    <location>
        <begin position="156"/>
        <end position="200"/>
    </location>
</feature>
<dbReference type="EMBL" id="JAWJEJ010000001">
    <property type="protein sequence ID" value="MDV3456696.1"/>
    <property type="molecule type" value="Genomic_DNA"/>
</dbReference>
<evidence type="ECO:0000256" key="1">
    <source>
        <dbReference type="SAM" id="MobiDB-lite"/>
    </source>
</evidence>
<dbReference type="RefSeq" id="WP_317225869.1">
    <property type="nucleotide sequence ID" value="NZ_JAWJEJ010000001.1"/>
</dbReference>
<evidence type="ECO:0000313" key="2">
    <source>
        <dbReference type="EMBL" id="MDV3456696.1"/>
    </source>
</evidence>
<organism evidence="2 3">
    <name type="scientific">Sphingomonas agrestis</name>
    <dbReference type="NCBI Taxonomy" id="3080540"/>
    <lineage>
        <taxon>Bacteria</taxon>
        <taxon>Pseudomonadati</taxon>
        <taxon>Pseudomonadota</taxon>
        <taxon>Alphaproteobacteria</taxon>
        <taxon>Sphingomonadales</taxon>
        <taxon>Sphingomonadaceae</taxon>
        <taxon>Sphingomonas</taxon>
    </lineage>
</organism>